<name>A0A0A2MF64_9FLAO</name>
<dbReference type="STRING" id="1107311.Q767_16045"/>
<evidence type="ECO:0000313" key="1">
    <source>
        <dbReference type="EMBL" id="KGO90934.1"/>
    </source>
</evidence>
<dbReference type="SUPFAM" id="SSF49478">
    <property type="entry name" value="Cna protein B-type domain"/>
    <property type="match status" value="1"/>
</dbReference>
<evidence type="ECO:0000313" key="2">
    <source>
        <dbReference type="Proteomes" id="UP000030149"/>
    </source>
</evidence>
<keyword evidence="2" id="KW-1185">Reference proteome</keyword>
<gene>
    <name evidence="1" type="ORF">Q767_16045</name>
</gene>
<comment type="caution">
    <text evidence="1">The sequence shown here is derived from an EMBL/GenBank/DDBJ whole genome shotgun (WGS) entry which is preliminary data.</text>
</comment>
<dbReference type="AlphaFoldDB" id="A0A0A2MF64"/>
<feature type="non-terminal residue" evidence="1">
    <location>
        <position position="1"/>
    </location>
</feature>
<feature type="non-terminal residue" evidence="1">
    <location>
        <position position="96"/>
    </location>
</feature>
<dbReference type="Proteomes" id="UP000030149">
    <property type="component" value="Unassembled WGS sequence"/>
</dbReference>
<organism evidence="1 2">
    <name type="scientific">Flavobacterium enshiense DK69</name>
    <dbReference type="NCBI Taxonomy" id="1107311"/>
    <lineage>
        <taxon>Bacteria</taxon>
        <taxon>Pseudomonadati</taxon>
        <taxon>Bacteroidota</taxon>
        <taxon>Flavobacteriia</taxon>
        <taxon>Flavobacteriales</taxon>
        <taxon>Flavobacteriaceae</taxon>
        <taxon>Flavobacterium</taxon>
    </lineage>
</organism>
<dbReference type="EMBL" id="JRLZ01000068">
    <property type="protein sequence ID" value="KGO90934.1"/>
    <property type="molecule type" value="Genomic_DNA"/>
</dbReference>
<dbReference type="eggNOG" id="COG2885">
    <property type="taxonomic scope" value="Bacteria"/>
</dbReference>
<dbReference type="Gene3D" id="2.60.40.1120">
    <property type="entry name" value="Carboxypeptidase-like, regulatory domain"/>
    <property type="match status" value="1"/>
</dbReference>
<protein>
    <recommendedName>
        <fullName evidence="3">Carboxypeptidase regulatory-like domain-containing protein</fullName>
    </recommendedName>
</protein>
<reference evidence="1 2" key="2">
    <citation type="journal article" date="2015" name="Stand. Genomic Sci.">
        <title>High quality draft genomic sequence of Flavobacterium enshiense DK69(T) and comparison among Flavobacterium genomes.</title>
        <authorList>
            <person name="Zeng Z."/>
            <person name="Chen C."/>
            <person name="Du H."/>
            <person name="Wang G."/>
            <person name="Li M."/>
        </authorList>
    </citation>
    <scope>NUCLEOTIDE SEQUENCE [LARGE SCALE GENOMIC DNA]</scope>
    <source>
        <strain evidence="1 2">DK69</strain>
    </source>
</reference>
<accession>A0A0A2MF64</accession>
<sequence length="96" mass="10337">KNAKTGAILSGATVAILDERNNMIEHKTTGADGLVQYGTECDKAYTLQVSKDGFVSKTIAVAKSKGGEMPIVAELDPIDVIITETEVILNDIFFEY</sequence>
<proteinExistence type="predicted"/>
<evidence type="ECO:0008006" key="3">
    <source>
        <dbReference type="Google" id="ProtNLM"/>
    </source>
</evidence>
<reference evidence="2" key="1">
    <citation type="submission" date="2013-09" db="EMBL/GenBank/DDBJ databases">
        <authorList>
            <person name="Zeng Z."/>
            <person name="Chen C."/>
        </authorList>
    </citation>
    <scope>NUCLEOTIDE SEQUENCE [LARGE SCALE GENOMIC DNA]</scope>
    <source>
        <strain evidence="2">DK69</strain>
    </source>
</reference>
<dbReference type="RefSeq" id="WP_035631077.1">
    <property type="nucleotide sequence ID" value="NZ_JRLZ01000068.1"/>
</dbReference>